<accession>A0A417Y3N7</accession>
<dbReference type="Proteomes" id="UP000283644">
    <property type="component" value="Unassembled WGS sequence"/>
</dbReference>
<dbReference type="GO" id="GO:0003677">
    <property type="term" value="F:DNA binding"/>
    <property type="evidence" value="ECO:0007669"/>
    <property type="project" value="UniProtKB-KW"/>
</dbReference>
<name>A0A417Y3N7_9ACTN</name>
<reference evidence="3 4" key="1">
    <citation type="submission" date="2018-09" db="EMBL/GenBank/DDBJ databases">
        <title>Genome sequencing of Nocardioides immobilis CCTCC AB 2017083 for comparison to Nocardioides silvaticus.</title>
        <authorList>
            <person name="Li C."/>
            <person name="Wang G."/>
        </authorList>
    </citation>
    <scope>NUCLEOTIDE SEQUENCE [LARGE SCALE GENOMIC DNA]</scope>
    <source>
        <strain evidence="3 4">CCTCC AB 2017083</strain>
    </source>
</reference>
<keyword evidence="4" id="KW-1185">Reference proteome</keyword>
<dbReference type="Gene3D" id="3.40.50.10130">
    <property type="match status" value="1"/>
</dbReference>
<dbReference type="GO" id="GO:0006259">
    <property type="term" value="P:DNA metabolic process"/>
    <property type="evidence" value="ECO:0007669"/>
    <property type="project" value="UniProtKB-ARBA"/>
</dbReference>
<dbReference type="RefSeq" id="WP_118925311.1">
    <property type="nucleotide sequence ID" value="NZ_QXGH01000014.1"/>
</dbReference>
<sequence>MPDDFVIARNPDGDSTLPYIVRVPLGDGILLKSRDTWPRTAKVYCHRVEEWPTDAEIVERVAVRSCVRRGAAIDLVLDRGRENRSQFVITVARGRQMIFWQTARTAKQARPRSKPPTARAQGIDRLEILVDSHERYAWSFSNQQADTRRHALPAGDYGVMVDDRIVAVVERKALGDLVTSLTTGKLKYQLTDLAAVPRAAVVVEERYSRAFQHEVVRASVVADALAEAQVAFPTVPIMFCETRKLAQEWTYRFLAAALAAAELDEYGAATVAGLTEASPLPPRAPTPAEIRVWAATRGIEVSPKGRVPAAVRSAFIEATRPSGG</sequence>
<evidence type="ECO:0000313" key="3">
    <source>
        <dbReference type="EMBL" id="RHW27215.1"/>
    </source>
</evidence>
<dbReference type="Pfam" id="PF02732">
    <property type="entry name" value="ERCC4"/>
    <property type="match status" value="1"/>
</dbReference>
<comment type="caution">
    <text evidence="3">The sequence shown here is derived from an EMBL/GenBank/DDBJ whole genome shotgun (WGS) entry which is preliminary data.</text>
</comment>
<proteinExistence type="predicted"/>
<dbReference type="SMART" id="SM00891">
    <property type="entry name" value="ERCC4"/>
    <property type="match status" value="1"/>
</dbReference>
<dbReference type="SUPFAM" id="SSF52980">
    <property type="entry name" value="Restriction endonuclease-like"/>
    <property type="match status" value="1"/>
</dbReference>
<dbReference type="InterPro" id="IPR011335">
    <property type="entry name" value="Restrct_endonuc-II-like"/>
</dbReference>
<evidence type="ECO:0000313" key="4">
    <source>
        <dbReference type="Proteomes" id="UP000283644"/>
    </source>
</evidence>
<dbReference type="GO" id="GO:0004518">
    <property type="term" value="F:nuclease activity"/>
    <property type="evidence" value="ECO:0007669"/>
    <property type="project" value="InterPro"/>
</dbReference>
<gene>
    <name evidence="3" type="ORF">D0Z08_11190</name>
</gene>
<dbReference type="EMBL" id="QXGH01000014">
    <property type="protein sequence ID" value="RHW27215.1"/>
    <property type="molecule type" value="Genomic_DNA"/>
</dbReference>
<feature type="domain" description="ERCC4" evidence="2">
    <location>
        <begin position="127"/>
        <end position="207"/>
    </location>
</feature>
<evidence type="ECO:0000256" key="1">
    <source>
        <dbReference type="ARBA" id="ARBA00023125"/>
    </source>
</evidence>
<organism evidence="3 4">
    <name type="scientific">Nocardioides immobilis</name>
    <dbReference type="NCBI Taxonomy" id="2049295"/>
    <lineage>
        <taxon>Bacteria</taxon>
        <taxon>Bacillati</taxon>
        <taxon>Actinomycetota</taxon>
        <taxon>Actinomycetes</taxon>
        <taxon>Propionibacteriales</taxon>
        <taxon>Nocardioidaceae</taxon>
        <taxon>Nocardioides</taxon>
    </lineage>
</organism>
<protein>
    <recommendedName>
        <fullName evidence="2">ERCC4 domain-containing protein</fullName>
    </recommendedName>
</protein>
<keyword evidence="1" id="KW-0238">DNA-binding</keyword>
<dbReference type="AlphaFoldDB" id="A0A417Y3N7"/>
<dbReference type="Gene3D" id="4.10.320.10">
    <property type="entry name" value="E3-binding domain"/>
    <property type="match status" value="1"/>
</dbReference>
<dbReference type="OrthoDB" id="9776021at2"/>
<dbReference type="InterPro" id="IPR036625">
    <property type="entry name" value="E3-bd_dom_sf"/>
</dbReference>
<dbReference type="GO" id="GO:0016746">
    <property type="term" value="F:acyltransferase activity"/>
    <property type="evidence" value="ECO:0007669"/>
    <property type="project" value="InterPro"/>
</dbReference>
<evidence type="ECO:0000259" key="2">
    <source>
        <dbReference type="SMART" id="SM00891"/>
    </source>
</evidence>
<dbReference type="Pfam" id="PF23359">
    <property type="entry name" value="Lsr2_DNA-bd"/>
    <property type="match status" value="1"/>
</dbReference>
<dbReference type="InterPro" id="IPR006166">
    <property type="entry name" value="ERCC4_domain"/>
</dbReference>
<dbReference type="InterPro" id="IPR055370">
    <property type="entry name" value="Lsr2_DNA-bd"/>
</dbReference>